<evidence type="ECO:0000313" key="3">
    <source>
        <dbReference type="Proteomes" id="UP000176336"/>
    </source>
</evidence>
<dbReference type="AlphaFoldDB" id="A0A1F5ITQ1"/>
<organism evidence="2 3">
    <name type="scientific">Candidatus Daviesbacteria bacterium RIFCSPHIGHO2_01_FULL_41_23</name>
    <dbReference type="NCBI Taxonomy" id="1797764"/>
    <lineage>
        <taxon>Bacteria</taxon>
        <taxon>Candidatus Daviesiibacteriota</taxon>
    </lineage>
</organism>
<dbReference type="Proteomes" id="UP000176336">
    <property type="component" value="Unassembled WGS sequence"/>
</dbReference>
<keyword evidence="1" id="KW-0472">Membrane</keyword>
<dbReference type="EMBL" id="MFCR01000002">
    <property type="protein sequence ID" value="OGE19733.1"/>
    <property type="molecule type" value="Genomic_DNA"/>
</dbReference>
<name>A0A1F5ITQ1_9BACT</name>
<proteinExistence type="predicted"/>
<evidence type="ECO:0000313" key="2">
    <source>
        <dbReference type="EMBL" id="OGE19733.1"/>
    </source>
</evidence>
<accession>A0A1F5ITQ1</accession>
<feature type="transmembrane region" description="Helical" evidence="1">
    <location>
        <begin position="340"/>
        <end position="364"/>
    </location>
</feature>
<sequence>MTLAGNEASPGGLKAVFRSPEQLKYEILMPDAKASDFYSNKLSLLDFSINGEKKSLTGKRTGNLLSFGEIDLNSGLNEIDYGLVFSENLLSDFKKWNKTKDVKIINQSDFQMSLGNTGFSYIDGDMIEGMYSGGIFNVSFDISTNSDVVVFVQLVQDTDPDEKNDHNRLIGAGVRDIPSSRYFSVNTMSNWQRVSFAIPQLRPITQKVRFRLITITPYQSEWIPISSNILVRNLTINRILNNPLILRSTNNASDFPGPVGEIFFDMEEDPFSFQGKIKLDKPALLIFKETYHTDWKLELTEGNNTSFISNHFLANGFSNAWFIEKPGNYKFKIIFEPQNYVVKGVIIAVSSLVGIILFAVYNVLKVNRNK</sequence>
<gene>
    <name evidence="2" type="ORF">A2871_03690</name>
</gene>
<reference evidence="2 3" key="1">
    <citation type="journal article" date="2016" name="Nat. Commun.">
        <title>Thousands of microbial genomes shed light on interconnected biogeochemical processes in an aquifer system.</title>
        <authorList>
            <person name="Anantharaman K."/>
            <person name="Brown C.T."/>
            <person name="Hug L.A."/>
            <person name="Sharon I."/>
            <person name="Castelle C.J."/>
            <person name="Probst A.J."/>
            <person name="Thomas B.C."/>
            <person name="Singh A."/>
            <person name="Wilkins M.J."/>
            <person name="Karaoz U."/>
            <person name="Brodie E.L."/>
            <person name="Williams K.H."/>
            <person name="Hubbard S.S."/>
            <person name="Banfield J.F."/>
        </authorList>
    </citation>
    <scope>NUCLEOTIDE SEQUENCE [LARGE SCALE GENOMIC DNA]</scope>
</reference>
<keyword evidence="1" id="KW-0812">Transmembrane</keyword>
<keyword evidence="1" id="KW-1133">Transmembrane helix</keyword>
<evidence type="ECO:0000256" key="1">
    <source>
        <dbReference type="SAM" id="Phobius"/>
    </source>
</evidence>
<comment type="caution">
    <text evidence="2">The sequence shown here is derived from an EMBL/GenBank/DDBJ whole genome shotgun (WGS) entry which is preliminary data.</text>
</comment>
<protein>
    <submittedName>
        <fullName evidence="2">Uncharacterized protein</fullName>
    </submittedName>
</protein>